<keyword evidence="4 7" id="KW-1133">Transmembrane helix</keyword>
<comment type="similarity">
    <text evidence="6">Belongs to the ABC-4 integral membrane protein family.</text>
</comment>
<dbReference type="InterPro" id="IPR025857">
    <property type="entry name" value="MacB_PCD"/>
</dbReference>
<feature type="transmembrane region" description="Helical" evidence="7">
    <location>
        <begin position="370"/>
        <end position="394"/>
    </location>
</feature>
<feature type="transmembrane region" description="Helical" evidence="7">
    <location>
        <begin position="21"/>
        <end position="44"/>
    </location>
</feature>
<keyword evidence="11" id="KW-1185">Reference proteome</keyword>
<organism evidence="10 11">
    <name type="scientific">Granulicella aggregans</name>
    <dbReference type="NCBI Taxonomy" id="474949"/>
    <lineage>
        <taxon>Bacteria</taxon>
        <taxon>Pseudomonadati</taxon>
        <taxon>Acidobacteriota</taxon>
        <taxon>Terriglobia</taxon>
        <taxon>Terriglobales</taxon>
        <taxon>Acidobacteriaceae</taxon>
        <taxon>Granulicella</taxon>
    </lineage>
</organism>
<protein>
    <submittedName>
        <fullName evidence="10">Putative permease</fullName>
    </submittedName>
</protein>
<feature type="domain" description="ABC3 transporter permease C-terminal" evidence="8">
    <location>
        <begin position="697"/>
        <end position="820"/>
    </location>
</feature>
<dbReference type="PANTHER" id="PTHR30572:SF4">
    <property type="entry name" value="ABC TRANSPORTER PERMEASE YTRF"/>
    <property type="match status" value="1"/>
</dbReference>
<keyword evidence="2" id="KW-1003">Cell membrane</keyword>
<dbReference type="NCBIfam" id="TIGR03434">
    <property type="entry name" value="ADOP"/>
    <property type="match status" value="1"/>
</dbReference>
<evidence type="ECO:0000256" key="7">
    <source>
        <dbReference type="SAM" id="Phobius"/>
    </source>
</evidence>
<feature type="transmembrane region" description="Helical" evidence="7">
    <location>
        <begin position="735"/>
        <end position="754"/>
    </location>
</feature>
<feature type="domain" description="ABC3 transporter permease C-terminal" evidence="8">
    <location>
        <begin position="286"/>
        <end position="402"/>
    </location>
</feature>
<evidence type="ECO:0000256" key="3">
    <source>
        <dbReference type="ARBA" id="ARBA00022692"/>
    </source>
</evidence>
<feature type="domain" description="MacB-like periplasmic core" evidence="9">
    <location>
        <begin position="23"/>
        <end position="237"/>
    </location>
</feature>
<evidence type="ECO:0000259" key="8">
    <source>
        <dbReference type="Pfam" id="PF02687"/>
    </source>
</evidence>
<feature type="transmembrane region" description="Helical" evidence="7">
    <location>
        <begin position="336"/>
        <end position="358"/>
    </location>
</feature>
<dbReference type="EMBL" id="JACHIP010000002">
    <property type="protein sequence ID" value="MBB5056880.1"/>
    <property type="molecule type" value="Genomic_DNA"/>
</dbReference>
<dbReference type="RefSeq" id="WP_184215176.1">
    <property type="nucleotide sequence ID" value="NZ_JACHIP010000002.1"/>
</dbReference>
<dbReference type="Pfam" id="PF12704">
    <property type="entry name" value="MacB_PCD"/>
    <property type="match status" value="2"/>
</dbReference>
<reference evidence="10 11" key="1">
    <citation type="submission" date="2020-08" db="EMBL/GenBank/DDBJ databases">
        <title>Genomic Encyclopedia of Type Strains, Phase IV (KMG-V): Genome sequencing to study the core and pangenomes of soil and plant-associated prokaryotes.</title>
        <authorList>
            <person name="Whitman W."/>
        </authorList>
    </citation>
    <scope>NUCLEOTIDE SEQUENCE [LARGE SCALE GENOMIC DNA]</scope>
    <source>
        <strain evidence="10 11">M8UP14</strain>
    </source>
</reference>
<evidence type="ECO:0000313" key="11">
    <source>
        <dbReference type="Proteomes" id="UP000540989"/>
    </source>
</evidence>
<keyword evidence="5 7" id="KW-0472">Membrane</keyword>
<keyword evidence="3 7" id="KW-0812">Transmembrane</keyword>
<feature type="transmembrane region" description="Helical" evidence="7">
    <location>
        <begin position="280"/>
        <end position="301"/>
    </location>
</feature>
<evidence type="ECO:0000256" key="5">
    <source>
        <dbReference type="ARBA" id="ARBA00023136"/>
    </source>
</evidence>
<evidence type="ECO:0000256" key="1">
    <source>
        <dbReference type="ARBA" id="ARBA00004651"/>
    </source>
</evidence>
<feature type="transmembrane region" description="Helical" evidence="7">
    <location>
        <begin position="689"/>
        <end position="715"/>
    </location>
</feature>
<gene>
    <name evidence="10" type="ORF">HDF16_001565</name>
</gene>
<dbReference type="PANTHER" id="PTHR30572">
    <property type="entry name" value="MEMBRANE COMPONENT OF TRANSPORTER-RELATED"/>
    <property type="match status" value="1"/>
</dbReference>
<feature type="transmembrane region" description="Helical" evidence="7">
    <location>
        <begin position="791"/>
        <end position="812"/>
    </location>
</feature>
<dbReference type="InterPro" id="IPR017800">
    <property type="entry name" value="ADOP"/>
</dbReference>
<accession>A0A7W7ZBK0</accession>
<evidence type="ECO:0000256" key="2">
    <source>
        <dbReference type="ARBA" id="ARBA00022475"/>
    </source>
</evidence>
<evidence type="ECO:0000256" key="4">
    <source>
        <dbReference type="ARBA" id="ARBA00022989"/>
    </source>
</evidence>
<comment type="caution">
    <text evidence="10">The sequence shown here is derived from an EMBL/GenBank/DDBJ whole genome shotgun (WGS) entry which is preliminary data.</text>
</comment>
<name>A0A7W7ZBK0_9BACT</name>
<feature type="transmembrane region" description="Helical" evidence="7">
    <location>
        <begin position="428"/>
        <end position="450"/>
    </location>
</feature>
<evidence type="ECO:0000259" key="9">
    <source>
        <dbReference type="Pfam" id="PF12704"/>
    </source>
</evidence>
<proteinExistence type="inferred from homology"/>
<feature type="domain" description="MacB-like periplasmic core" evidence="9">
    <location>
        <begin position="432"/>
        <end position="604"/>
    </location>
</feature>
<dbReference type="Pfam" id="PF02687">
    <property type="entry name" value="FtsX"/>
    <property type="match status" value="2"/>
</dbReference>
<evidence type="ECO:0000256" key="6">
    <source>
        <dbReference type="ARBA" id="ARBA00038076"/>
    </source>
</evidence>
<evidence type="ECO:0000313" key="10">
    <source>
        <dbReference type="EMBL" id="MBB5056880.1"/>
    </source>
</evidence>
<dbReference type="InterPro" id="IPR003838">
    <property type="entry name" value="ABC3_permease_C"/>
</dbReference>
<comment type="subcellular location">
    <subcellularLocation>
        <location evidence="1">Cell membrane</location>
        <topology evidence="1">Multi-pass membrane protein</topology>
    </subcellularLocation>
</comment>
<dbReference type="AlphaFoldDB" id="A0A7W7ZBK0"/>
<dbReference type="InterPro" id="IPR050250">
    <property type="entry name" value="Macrolide_Exporter_MacB"/>
</dbReference>
<dbReference type="Proteomes" id="UP000540989">
    <property type="component" value="Unassembled WGS sequence"/>
</dbReference>
<sequence>MLNQAMHDMRYALRQLRRSPGFTATAVLTLGLGIGVTTAMYSIVRGTLLAPLPYPHAEELVGVGWRHAGEPPSAEQTGETGDLLLANAKSFASIGLADDGPLGQNFSDGRGSATTIRSIHVTSGYLPTLGFAPLLGRTFTREEDTPGAAPTVVLSEKLWRTMLNADHGIVGRVIHINGDPYTVIGVMPSALATVDTPDAWQPMQLSAKTAGYEGDNFQMIARLRPEVSMAQASGELAGLTKAIYQQYPGYAKRGGAGAAPLSERVWPLRDVVVSDARPSLIALSLAVLAVLLMACLNLAGLITARASSRRAEIALRTALGAGRIAVMRLLLLESLLLALCGSVLGIGLAYMVVPMLLASSPIDLPQMNRVVMDLPVSAFAIFVGIATTLIFGLVPALGVFRQSTETQLGASRTAGAGVSQQRMGRVLIVAQVALATVLLSVGALLTNAFLRMRAIPPGVVPEHLYTLQVNLKGARYTSSARSQQFVQSVEEKLRGIPGVAKVATVNGLPLDSGLNDVGYPAGHKELEGTVEARFVTPGYFQAVGTTLLQGRDLSSSDTETSPRVVLINQRAASLWWPGRSAIGEYVFDLDTNTPSRVVGVVADTHVRSIADKVNPASYHAYAQVPDDVMKPINGWFATTFVMRTFESAGNLPIAEAAEASIAEVDAEVPTAKFAAMQSYIDKGVAAPRFFTWLAGGFAGFSLLLTVVGLFGLLSYQVGSRTRELGVRIALGAQRGQVLGLVLGSGLALTAIGLAAGAMGGFAVRGVVASLLSSTIYVNASEAASLLGNEGLAIAIAAFAMLVSAMAASLIPARRAASIEPMEALRNE</sequence>
<dbReference type="GO" id="GO:0022857">
    <property type="term" value="F:transmembrane transporter activity"/>
    <property type="evidence" value="ECO:0007669"/>
    <property type="project" value="TreeGrafter"/>
</dbReference>
<dbReference type="GO" id="GO:0005886">
    <property type="term" value="C:plasma membrane"/>
    <property type="evidence" value="ECO:0007669"/>
    <property type="project" value="UniProtKB-SubCell"/>
</dbReference>